<dbReference type="AlphaFoldDB" id="A0A9X1NG80"/>
<dbReference type="PANTHER" id="PTHR34220:SF7">
    <property type="entry name" value="SENSOR HISTIDINE KINASE YPDA"/>
    <property type="match status" value="1"/>
</dbReference>
<evidence type="ECO:0000256" key="1">
    <source>
        <dbReference type="SAM" id="Phobius"/>
    </source>
</evidence>
<comment type="caution">
    <text evidence="3">The sequence shown here is derived from an EMBL/GenBank/DDBJ whole genome shotgun (WGS) entry which is preliminary data.</text>
</comment>
<accession>A0A9X1NG80</accession>
<evidence type="ECO:0000313" key="3">
    <source>
        <dbReference type="EMBL" id="MCD5314537.1"/>
    </source>
</evidence>
<dbReference type="SUPFAM" id="SSF55874">
    <property type="entry name" value="ATPase domain of HSP90 chaperone/DNA topoisomerase II/histidine kinase"/>
    <property type="match status" value="1"/>
</dbReference>
<organism evidence="3 4">
    <name type="scientific">Kineosporia babensis</name>
    <dbReference type="NCBI Taxonomy" id="499548"/>
    <lineage>
        <taxon>Bacteria</taxon>
        <taxon>Bacillati</taxon>
        <taxon>Actinomycetota</taxon>
        <taxon>Actinomycetes</taxon>
        <taxon>Kineosporiales</taxon>
        <taxon>Kineosporiaceae</taxon>
        <taxon>Kineosporia</taxon>
    </lineage>
</organism>
<proteinExistence type="predicted"/>
<dbReference type="EMBL" id="JAJOMB010000017">
    <property type="protein sequence ID" value="MCD5314537.1"/>
    <property type="molecule type" value="Genomic_DNA"/>
</dbReference>
<keyword evidence="1" id="KW-1133">Transmembrane helix</keyword>
<keyword evidence="3" id="KW-0808">Transferase</keyword>
<dbReference type="SMART" id="SM00387">
    <property type="entry name" value="HATPase_c"/>
    <property type="match status" value="1"/>
</dbReference>
<keyword evidence="1" id="KW-0472">Membrane</keyword>
<sequence length="408" mass="43411">MAQDGWMRAVEILAVLVVLVLCAVAIRRFRRSPDLGTEAERATFDTLHTASLAAPPLRDGLTPEGAQRAIRHLRTLLGTPAVALADGSRLLAWDGEGGHHQHQALRHAAGAIASGRTSVLDAAQIDGDEACGVLDCPLRSAVVAPLTSGDTVVGALIAYGGQASAALVRATGEVAMWVSTQIELAELDRSRTRAIEAEVRALRAQISPHFVYNSLAAIASFVRTDPERARELLLEFADFTRYAFRRGGEFTTLADELRNIERYLVLEQARFGDRLRVRLRVAPEVLPVAVPYLSVQPLVENAVRHGLQAKEGGGLITLGAADSGAEALIWVEDDGVGADPALIEKILAGQARGTESESVGLGNVDARLRQVFGDRFGLVVETAEGAGTKVSFRVPKYAPGVHAGPPAP</sequence>
<keyword evidence="4" id="KW-1185">Reference proteome</keyword>
<dbReference type="Gene3D" id="3.30.565.10">
    <property type="entry name" value="Histidine kinase-like ATPase, C-terminal domain"/>
    <property type="match status" value="1"/>
</dbReference>
<dbReference type="InterPro" id="IPR003594">
    <property type="entry name" value="HATPase_dom"/>
</dbReference>
<evidence type="ECO:0000259" key="2">
    <source>
        <dbReference type="SMART" id="SM00387"/>
    </source>
</evidence>
<keyword evidence="1" id="KW-0812">Transmembrane</keyword>
<protein>
    <submittedName>
        <fullName evidence="3">Histidine kinase</fullName>
    </submittedName>
</protein>
<dbReference type="Pfam" id="PF06580">
    <property type="entry name" value="His_kinase"/>
    <property type="match status" value="1"/>
</dbReference>
<dbReference type="InterPro" id="IPR036890">
    <property type="entry name" value="HATPase_C_sf"/>
</dbReference>
<feature type="transmembrane region" description="Helical" evidence="1">
    <location>
        <begin position="6"/>
        <end position="26"/>
    </location>
</feature>
<dbReference type="InterPro" id="IPR010559">
    <property type="entry name" value="Sig_transdc_His_kin_internal"/>
</dbReference>
<keyword evidence="3" id="KW-0418">Kinase</keyword>
<reference evidence="3" key="1">
    <citation type="submission" date="2021-11" db="EMBL/GenBank/DDBJ databases">
        <title>Streptomyces corallinus and Kineosporia corallina sp. nov., two new coral-derived marine actinobacteria.</title>
        <authorList>
            <person name="Buangrab K."/>
            <person name="Sutthacheep M."/>
            <person name="Yeemin T."/>
            <person name="Harunari E."/>
            <person name="Igarashi Y."/>
            <person name="Sripreechasak P."/>
            <person name="Kanchanasin P."/>
            <person name="Tanasupawat S."/>
            <person name="Phongsopitanun W."/>
        </authorList>
    </citation>
    <scope>NUCLEOTIDE SEQUENCE</scope>
    <source>
        <strain evidence="3">JCM 31032</strain>
    </source>
</reference>
<dbReference type="InterPro" id="IPR050640">
    <property type="entry name" value="Bact_2-comp_sensor_kinase"/>
</dbReference>
<feature type="domain" description="Histidine kinase/HSP90-like ATPase" evidence="2">
    <location>
        <begin position="290"/>
        <end position="398"/>
    </location>
</feature>
<dbReference type="Proteomes" id="UP001138997">
    <property type="component" value="Unassembled WGS sequence"/>
</dbReference>
<dbReference type="GO" id="GO:0000155">
    <property type="term" value="F:phosphorelay sensor kinase activity"/>
    <property type="evidence" value="ECO:0007669"/>
    <property type="project" value="InterPro"/>
</dbReference>
<dbReference type="Pfam" id="PF02518">
    <property type="entry name" value="HATPase_c"/>
    <property type="match status" value="1"/>
</dbReference>
<name>A0A9X1NG80_9ACTN</name>
<dbReference type="PANTHER" id="PTHR34220">
    <property type="entry name" value="SENSOR HISTIDINE KINASE YPDA"/>
    <property type="match status" value="1"/>
</dbReference>
<dbReference type="GO" id="GO:0016020">
    <property type="term" value="C:membrane"/>
    <property type="evidence" value="ECO:0007669"/>
    <property type="project" value="InterPro"/>
</dbReference>
<evidence type="ECO:0000313" key="4">
    <source>
        <dbReference type="Proteomes" id="UP001138997"/>
    </source>
</evidence>
<gene>
    <name evidence="3" type="ORF">LR394_26875</name>
</gene>